<dbReference type="GO" id="GO:0009279">
    <property type="term" value="C:cell outer membrane"/>
    <property type="evidence" value="ECO:0007669"/>
    <property type="project" value="UniProtKB-SubCell"/>
</dbReference>
<keyword evidence="3" id="KW-0998">Cell outer membrane</keyword>
<dbReference type="Gene3D" id="3.30.1330.60">
    <property type="entry name" value="OmpA-like domain"/>
    <property type="match status" value="1"/>
</dbReference>
<evidence type="ECO:0000256" key="5">
    <source>
        <dbReference type="SAM" id="MobiDB-lite"/>
    </source>
</evidence>
<dbReference type="PANTHER" id="PTHR30329">
    <property type="entry name" value="STATOR ELEMENT OF FLAGELLAR MOTOR COMPLEX"/>
    <property type="match status" value="1"/>
</dbReference>
<dbReference type="InterPro" id="IPR050330">
    <property type="entry name" value="Bact_OuterMem_StrucFunc"/>
</dbReference>
<accession>A0A402DTF5</accession>
<name>A0A402DTF5_9CELL</name>
<evidence type="ECO:0000313" key="8">
    <source>
        <dbReference type="Proteomes" id="UP000289954"/>
    </source>
</evidence>
<proteinExistence type="predicted"/>
<sequence>MILAATAALTACGGPTTPEGDAPSRTARASRPSATSTPTPTLPVVAGYDVGEIPPVPLFVLPDLGMLDASLAGFAVTVDDAVGDLPGVRVEPARCDAQGIASPGALLAYGDGSGTLTGPDGTVVNYGDGSGSYTLNGTTVTVYGDGSGTYSDATTTVVSYGDGSGSYDDGTTSVTLYGDGSGTWARGERTITNYGDGSGTYADGATTITNYGDGSGLYDGPDLTIVNHGDGSGLVDGIPTDMPELPPVPRLGSFPSMGVLAPVPSCGTRVVLDAAVLFDFGSHALRPDATATLDAVAQVLATVPAARVEGHTDAVSSHELNQALSERRADAVAAALADRGMTGSLETTGFGETRPVAPNEVDGVDDPAGRQLNRRVEIVVPS</sequence>
<feature type="region of interest" description="Disordered" evidence="5">
    <location>
        <begin position="9"/>
        <end position="41"/>
    </location>
</feature>
<dbReference type="InterPro" id="IPR006664">
    <property type="entry name" value="OMP_bac"/>
</dbReference>
<feature type="domain" description="OmpA-like" evidence="6">
    <location>
        <begin position="266"/>
        <end position="382"/>
    </location>
</feature>
<comment type="caution">
    <text evidence="7">The sequence shown here is derived from an EMBL/GenBank/DDBJ whole genome shotgun (WGS) entry which is preliminary data.</text>
</comment>
<dbReference type="InterPro" id="IPR006665">
    <property type="entry name" value="OmpA-like"/>
</dbReference>
<reference evidence="7 8" key="1">
    <citation type="submission" date="2019-01" db="EMBL/GenBank/DDBJ databases">
        <title>Draft genome sequence of Cellulomonas takizawaensis strain TKZ-21.</title>
        <authorList>
            <person name="Yamamura H."/>
            <person name="Hayashi T."/>
            <person name="Hamada M."/>
            <person name="Serisawa Y."/>
            <person name="Matsuyama K."/>
            <person name="Nakagawa Y."/>
            <person name="Otoguro M."/>
            <person name="Yanagida F."/>
            <person name="Hayakawa M."/>
        </authorList>
    </citation>
    <scope>NUCLEOTIDE SEQUENCE [LARGE SCALE GENOMIC DNA]</scope>
    <source>
        <strain evidence="7 8">NBRC12680</strain>
    </source>
</reference>
<evidence type="ECO:0000256" key="3">
    <source>
        <dbReference type="ARBA" id="ARBA00023237"/>
    </source>
</evidence>
<evidence type="ECO:0000256" key="4">
    <source>
        <dbReference type="PROSITE-ProRule" id="PRU00473"/>
    </source>
</evidence>
<dbReference type="SUPFAM" id="SSF103088">
    <property type="entry name" value="OmpA-like"/>
    <property type="match status" value="1"/>
</dbReference>
<evidence type="ECO:0000259" key="6">
    <source>
        <dbReference type="PROSITE" id="PS51123"/>
    </source>
</evidence>
<dbReference type="CDD" id="cd07185">
    <property type="entry name" value="OmpA_C-like"/>
    <property type="match status" value="1"/>
</dbReference>
<organism evidence="7 8">
    <name type="scientific">Cellulomonas biazotea</name>
    <dbReference type="NCBI Taxonomy" id="1709"/>
    <lineage>
        <taxon>Bacteria</taxon>
        <taxon>Bacillati</taxon>
        <taxon>Actinomycetota</taxon>
        <taxon>Actinomycetes</taxon>
        <taxon>Micrococcales</taxon>
        <taxon>Cellulomonadaceae</taxon>
        <taxon>Cellulomonas</taxon>
    </lineage>
</organism>
<dbReference type="Proteomes" id="UP000289954">
    <property type="component" value="Unassembled WGS sequence"/>
</dbReference>
<dbReference type="PROSITE" id="PS51123">
    <property type="entry name" value="OMPA_2"/>
    <property type="match status" value="1"/>
</dbReference>
<dbReference type="AlphaFoldDB" id="A0A402DTF5"/>
<dbReference type="EMBL" id="BIMR01000209">
    <property type="protein sequence ID" value="GCE77440.1"/>
    <property type="molecule type" value="Genomic_DNA"/>
</dbReference>
<dbReference type="Pfam" id="PF00691">
    <property type="entry name" value="OmpA"/>
    <property type="match status" value="1"/>
</dbReference>
<feature type="compositionally biased region" description="Low complexity" evidence="5">
    <location>
        <begin position="23"/>
        <end position="39"/>
    </location>
</feature>
<evidence type="ECO:0000313" key="7">
    <source>
        <dbReference type="EMBL" id="GCE77440.1"/>
    </source>
</evidence>
<gene>
    <name evidence="7" type="ORF">CBZ_24960</name>
</gene>
<keyword evidence="8" id="KW-1185">Reference proteome</keyword>
<evidence type="ECO:0000256" key="1">
    <source>
        <dbReference type="ARBA" id="ARBA00004442"/>
    </source>
</evidence>
<keyword evidence="2 4" id="KW-0472">Membrane</keyword>
<dbReference type="InterPro" id="IPR036737">
    <property type="entry name" value="OmpA-like_sf"/>
</dbReference>
<comment type="subcellular location">
    <subcellularLocation>
        <location evidence="1">Cell outer membrane</location>
    </subcellularLocation>
</comment>
<evidence type="ECO:0000256" key="2">
    <source>
        <dbReference type="ARBA" id="ARBA00023136"/>
    </source>
</evidence>
<dbReference type="PANTHER" id="PTHR30329:SF21">
    <property type="entry name" value="LIPOPROTEIN YIAD-RELATED"/>
    <property type="match status" value="1"/>
</dbReference>
<feature type="region of interest" description="Disordered" evidence="5">
    <location>
        <begin position="343"/>
        <end position="368"/>
    </location>
</feature>
<dbReference type="PRINTS" id="PR01021">
    <property type="entry name" value="OMPADOMAIN"/>
</dbReference>
<protein>
    <recommendedName>
        <fullName evidence="6">OmpA-like domain-containing protein</fullName>
    </recommendedName>
</protein>